<reference evidence="1 2" key="1">
    <citation type="submission" date="2014-09" db="EMBL/GenBank/DDBJ databases">
        <authorList>
            <person name="Chan K.-G."/>
        </authorList>
    </citation>
    <scope>NUCLEOTIDE SEQUENCE [LARGE SCALE GENOMIC DNA]</scope>
    <source>
        <strain evidence="1 2">ND07</strain>
    </source>
</reference>
<evidence type="ECO:0000313" key="2">
    <source>
        <dbReference type="Proteomes" id="UP000029493"/>
    </source>
</evidence>
<dbReference type="SUPFAM" id="SSF53955">
    <property type="entry name" value="Lysozyme-like"/>
    <property type="match status" value="1"/>
</dbReference>
<name>A0A089WPT6_9PSED</name>
<dbReference type="InterPro" id="IPR023346">
    <property type="entry name" value="Lysozyme-like_dom_sf"/>
</dbReference>
<protein>
    <submittedName>
        <fullName evidence="1">Glycoside hydrolase</fullName>
    </submittedName>
</protein>
<dbReference type="Gene3D" id="1.10.530.10">
    <property type="match status" value="1"/>
</dbReference>
<gene>
    <name evidence="1" type="ORF">LK03_15505</name>
</gene>
<keyword evidence="2" id="KW-1185">Reference proteome</keyword>
<proteinExistence type="predicted"/>
<organism evidence="1 2">
    <name type="scientific">Pseudomonas cremoricolorata</name>
    <dbReference type="NCBI Taxonomy" id="157783"/>
    <lineage>
        <taxon>Bacteria</taxon>
        <taxon>Pseudomonadati</taxon>
        <taxon>Pseudomonadota</taxon>
        <taxon>Gammaproteobacteria</taxon>
        <taxon>Pseudomonadales</taxon>
        <taxon>Pseudomonadaceae</taxon>
        <taxon>Pseudomonas</taxon>
    </lineage>
</organism>
<accession>A0A089WPT6</accession>
<dbReference type="KEGG" id="psw:LK03_15505"/>
<evidence type="ECO:0000313" key="1">
    <source>
        <dbReference type="EMBL" id="AIR90596.1"/>
    </source>
</evidence>
<sequence>MAQISSEAAGGINVIAFLDMLAWSEGTSTIKASDDGYNVLVGGKLFTDYSQHPRVLVPLPRYGIKSTAAGRYQVLARTWDAIVKNYGFKGRFIPEAQDLAAIKLLAECGALPLIKAGRISDAIAKAAPIWASLPGAGYGQREHKLAALLGIYESERAVEAKPSSDLLAMYVACGGEAVA</sequence>
<dbReference type="EMBL" id="CP009455">
    <property type="protein sequence ID" value="AIR90596.1"/>
    <property type="molecule type" value="Genomic_DNA"/>
</dbReference>
<dbReference type="CDD" id="cd00736">
    <property type="entry name" value="lambda_lys-like"/>
    <property type="match status" value="1"/>
</dbReference>
<dbReference type="eggNOG" id="COG4678">
    <property type="taxonomic scope" value="Bacteria"/>
</dbReference>
<dbReference type="GO" id="GO:0016787">
    <property type="term" value="F:hydrolase activity"/>
    <property type="evidence" value="ECO:0007669"/>
    <property type="project" value="UniProtKB-KW"/>
</dbReference>
<dbReference type="OrthoDB" id="8660079at2"/>
<dbReference type="STRING" id="157783.LK03_15505"/>
<dbReference type="RefSeq" id="WP_038413195.1">
    <property type="nucleotide sequence ID" value="NZ_CP009455.1"/>
</dbReference>
<dbReference type="AlphaFoldDB" id="A0A089WPT6"/>
<dbReference type="Proteomes" id="UP000029493">
    <property type="component" value="Chromosome"/>
</dbReference>
<keyword evidence="1" id="KW-0378">Hydrolase</keyword>